<comment type="caution">
    <text evidence="1">The sequence shown here is derived from an EMBL/GenBank/DDBJ whole genome shotgun (WGS) entry which is preliminary data.</text>
</comment>
<dbReference type="RefSeq" id="WP_027272365.1">
    <property type="nucleotide sequence ID" value="NZ_CAAAJE010000043.1"/>
</dbReference>
<dbReference type="AlphaFoldDB" id="A0A0W0YDF1"/>
<gene>
    <name evidence="1" type="ORF">Lsai_2394</name>
</gene>
<dbReference type="EMBL" id="LNYV01000036">
    <property type="protein sequence ID" value="KTD54802.1"/>
    <property type="molecule type" value="Genomic_DNA"/>
</dbReference>
<protein>
    <submittedName>
        <fullName evidence="1">Uncharacterized protein</fullName>
    </submittedName>
</protein>
<proteinExistence type="predicted"/>
<name>A0A0W0YDF1_9GAMM</name>
<reference evidence="1 2" key="1">
    <citation type="submission" date="2015-11" db="EMBL/GenBank/DDBJ databases">
        <title>Genomic analysis of 38 Legionella species identifies large and diverse effector repertoires.</title>
        <authorList>
            <person name="Burstein D."/>
            <person name="Amaro F."/>
            <person name="Zusman T."/>
            <person name="Lifshitz Z."/>
            <person name="Cohen O."/>
            <person name="Gilbert J.A."/>
            <person name="Pupko T."/>
            <person name="Shuman H.A."/>
            <person name="Segal G."/>
        </authorList>
    </citation>
    <scope>NUCLEOTIDE SEQUENCE [LARGE SCALE GENOMIC DNA]</scope>
    <source>
        <strain evidence="1 2">Mt.St.Helens-4</strain>
    </source>
</reference>
<sequence>MHFCSFDCGDNLYLDENNTIQKELQRLGNKYIVLDPLFGVVATGDKYLQEAEIAKFFALSKLDRINKARDILFKKNNTTVEQETANILESVKQELR</sequence>
<dbReference type="PATRIC" id="fig|28087.4.peg.2579"/>
<evidence type="ECO:0000313" key="2">
    <source>
        <dbReference type="Proteomes" id="UP000054621"/>
    </source>
</evidence>
<dbReference type="Proteomes" id="UP000054621">
    <property type="component" value="Unassembled WGS sequence"/>
</dbReference>
<evidence type="ECO:0000313" key="1">
    <source>
        <dbReference type="EMBL" id="KTD54802.1"/>
    </source>
</evidence>
<accession>A0A0W0YDF1</accession>
<organism evidence="1 2">
    <name type="scientific">Legionella sainthelensi</name>
    <dbReference type="NCBI Taxonomy" id="28087"/>
    <lineage>
        <taxon>Bacteria</taxon>
        <taxon>Pseudomonadati</taxon>
        <taxon>Pseudomonadota</taxon>
        <taxon>Gammaproteobacteria</taxon>
        <taxon>Legionellales</taxon>
        <taxon>Legionellaceae</taxon>
        <taxon>Legionella</taxon>
    </lineage>
</organism>